<dbReference type="PANTHER" id="PTHR12280:SF20">
    <property type="entry name" value="4'-PHOSPHOPANTETHEINE PHOSPHATASE"/>
    <property type="match status" value="1"/>
</dbReference>
<dbReference type="GO" id="GO:0015937">
    <property type="term" value="P:coenzyme A biosynthetic process"/>
    <property type="evidence" value="ECO:0007669"/>
    <property type="project" value="UniProtKB-KW"/>
</dbReference>
<dbReference type="InterPro" id="IPR043129">
    <property type="entry name" value="ATPase_NBD"/>
</dbReference>
<keyword evidence="4" id="KW-0808">Transferase</keyword>
<dbReference type="GO" id="GO:0005829">
    <property type="term" value="C:cytosol"/>
    <property type="evidence" value="ECO:0007669"/>
    <property type="project" value="TreeGrafter"/>
</dbReference>
<dbReference type="GO" id="GO:0005524">
    <property type="term" value="F:ATP binding"/>
    <property type="evidence" value="ECO:0007669"/>
    <property type="project" value="UniProtKB-KW"/>
</dbReference>
<evidence type="ECO:0000256" key="2">
    <source>
        <dbReference type="ARBA" id="ARBA00022840"/>
    </source>
</evidence>
<dbReference type="SUPFAM" id="SSF53067">
    <property type="entry name" value="Actin-like ATPase domain"/>
    <property type="match status" value="1"/>
</dbReference>
<comment type="caution">
    <text evidence="4">The sequence shown here is derived from an EMBL/GenBank/DDBJ whole genome shotgun (WGS) entry which is preliminary data.</text>
</comment>
<dbReference type="EMBL" id="VSRR010006677">
    <property type="protein sequence ID" value="MPC45327.1"/>
    <property type="molecule type" value="Genomic_DNA"/>
</dbReference>
<keyword evidence="1" id="KW-0547">Nucleotide-binding</keyword>
<evidence type="ECO:0000313" key="5">
    <source>
        <dbReference type="Proteomes" id="UP000324222"/>
    </source>
</evidence>
<evidence type="ECO:0000256" key="1">
    <source>
        <dbReference type="ARBA" id="ARBA00022741"/>
    </source>
</evidence>
<reference evidence="4 5" key="1">
    <citation type="submission" date="2019-05" db="EMBL/GenBank/DDBJ databases">
        <title>Another draft genome of Portunus trituberculatus and its Hox gene families provides insights of decapod evolution.</title>
        <authorList>
            <person name="Jeong J.-H."/>
            <person name="Song I."/>
            <person name="Kim S."/>
            <person name="Choi T."/>
            <person name="Kim D."/>
            <person name="Ryu S."/>
            <person name="Kim W."/>
        </authorList>
    </citation>
    <scope>NUCLEOTIDE SEQUENCE [LARGE SCALE GENOMIC DNA]</scope>
    <source>
        <tissue evidence="4">Muscle</tissue>
    </source>
</reference>
<gene>
    <name evidence="4" type="primary">PANK4_3</name>
    <name evidence="4" type="ORF">E2C01_039023</name>
</gene>
<dbReference type="Gene3D" id="3.30.420.40">
    <property type="match status" value="1"/>
</dbReference>
<dbReference type="AlphaFoldDB" id="A0A5B7FIG6"/>
<protein>
    <submittedName>
        <fullName evidence="4">Pantothenate kinase 4</fullName>
    </submittedName>
</protein>
<dbReference type="GO" id="GO:0005634">
    <property type="term" value="C:nucleus"/>
    <property type="evidence" value="ECO:0007669"/>
    <property type="project" value="TreeGrafter"/>
</dbReference>
<keyword evidence="5" id="KW-1185">Reference proteome</keyword>
<dbReference type="PANTHER" id="PTHR12280">
    <property type="entry name" value="PANTOTHENATE KINASE"/>
    <property type="match status" value="1"/>
</dbReference>
<evidence type="ECO:0000313" key="4">
    <source>
        <dbReference type="EMBL" id="MPC45327.1"/>
    </source>
</evidence>
<evidence type="ECO:0000256" key="3">
    <source>
        <dbReference type="ARBA" id="ARBA00022993"/>
    </source>
</evidence>
<sequence length="198" mass="21927">MSTIKILRIDVFHALAGLNPQKAYGPDGVPPIVLKNCDSWTILECCLHGPFCSASLIATSFTSLQGHFTFTRGDSPVSLLKEKFYAEGCKIYGPSGDESKSDFTIPALTEYVGDLERDQLLCPVYFGGYFLRNHPVSMHTISFAINYWSRGAVQALFLRHEGYLGAIGAFLLGAEECGMKQHFIMFTSYSLSPLQHLE</sequence>
<dbReference type="InterPro" id="IPR004567">
    <property type="entry name" value="Type_II_PanK"/>
</dbReference>
<keyword evidence="3" id="KW-0173">Coenzyme A biosynthesis</keyword>
<dbReference type="Proteomes" id="UP000324222">
    <property type="component" value="Unassembled WGS sequence"/>
</dbReference>
<proteinExistence type="predicted"/>
<name>A0A5B7FIG6_PORTR</name>
<dbReference type="OrthoDB" id="498611at2759"/>
<keyword evidence="4" id="KW-0418">Kinase</keyword>
<organism evidence="4 5">
    <name type="scientific">Portunus trituberculatus</name>
    <name type="common">Swimming crab</name>
    <name type="synonym">Neptunus trituberculatus</name>
    <dbReference type="NCBI Taxonomy" id="210409"/>
    <lineage>
        <taxon>Eukaryota</taxon>
        <taxon>Metazoa</taxon>
        <taxon>Ecdysozoa</taxon>
        <taxon>Arthropoda</taxon>
        <taxon>Crustacea</taxon>
        <taxon>Multicrustacea</taxon>
        <taxon>Malacostraca</taxon>
        <taxon>Eumalacostraca</taxon>
        <taxon>Eucarida</taxon>
        <taxon>Decapoda</taxon>
        <taxon>Pleocyemata</taxon>
        <taxon>Brachyura</taxon>
        <taxon>Eubrachyura</taxon>
        <taxon>Portunoidea</taxon>
        <taxon>Portunidae</taxon>
        <taxon>Portuninae</taxon>
        <taxon>Portunus</taxon>
    </lineage>
</organism>
<keyword evidence="2" id="KW-0067">ATP-binding</keyword>
<dbReference type="Pfam" id="PF03630">
    <property type="entry name" value="Fumble"/>
    <property type="match status" value="1"/>
</dbReference>
<dbReference type="GO" id="GO:0004594">
    <property type="term" value="F:pantothenate kinase activity"/>
    <property type="evidence" value="ECO:0007669"/>
    <property type="project" value="TreeGrafter"/>
</dbReference>
<accession>A0A5B7FIG6</accession>